<keyword evidence="3" id="KW-0964">Secreted</keyword>
<dbReference type="Gene3D" id="2.10.90.10">
    <property type="entry name" value="Cystine-knot cytokines"/>
    <property type="match status" value="1"/>
</dbReference>
<evidence type="ECO:0000313" key="6">
    <source>
        <dbReference type="Ensembl" id="ENSSTUP00000026977.1"/>
    </source>
</evidence>
<evidence type="ECO:0000256" key="4">
    <source>
        <dbReference type="ARBA" id="ARBA00023157"/>
    </source>
</evidence>
<dbReference type="InParanoid" id="A0A673XXM3"/>
<dbReference type="InterPro" id="IPR029034">
    <property type="entry name" value="Cystine-knot_cytokine"/>
</dbReference>
<keyword evidence="7" id="KW-1185">Reference proteome</keyword>
<accession>A0A673XXM3</accession>
<comment type="similarity">
    <text evidence="2">Belongs to the glycoprotein hormones subunit beta family.</text>
</comment>
<sequence>VSHMGRQTIPLKWSSIGESPASSCLFRNSRDSKEACIRDQASVSTYWYEWGRWQDLNYQSKRLPRSQGVCNFKEWSYEVYLEGCPSRPVTKSCDCIKCKTDNSNCDRISMATPSCVVNPLET</sequence>
<dbReference type="GO" id="GO:0005179">
    <property type="term" value="F:hormone activity"/>
    <property type="evidence" value="ECO:0007669"/>
    <property type="project" value="InterPro"/>
</dbReference>
<dbReference type="Pfam" id="PF00007">
    <property type="entry name" value="Cys_knot"/>
    <property type="match status" value="1"/>
</dbReference>
<reference evidence="6" key="1">
    <citation type="submission" date="2025-08" db="UniProtKB">
        <authorList>
            <consortium name="Ensembl"/>
        </authorList>
    </citation>
    <scope>IDENTIFICATION</scope>
</reference>
<dbReference type="Proteomes" id="UP000472277">
    <property type="component" value="Chromosome 29"/>
</dbReference>
<dbReference type="SMART" id="SM00068">
    <property type="entry name" value="GHB"/>
    <property type="match status" value="1"/>
</dbReference>
<keyword evidence="4" id="KW-1015">Disulfide bond</keyword>
<protein>
    <recommendedName>
        <fullName evidence="5">Glycoprotein hormone subunit beta domain-containing protein</fullName>
    </recommendedName>
</protein>
<comment type="subcellular location">
    <subcellularLocation>
        <location evidence="1">Secreted</location>
    </subcellularLocation>
</comment>
<dbReference type="GO" id="GO:0005576">
    <property type="term" value="C:extracellular region"/>
    <property type="evidence" value="ECO:0007669"/>
    <property type="project" value="UniProtKB-SubCell"/>
</dbReference>
<proteinExistence type="inferred from homology"/>
<evidence type="ECO:0000256" key="3">
    <source>
        <dbReference type="ARBA" id="ARBA00022525"/>
    </source>
</evidence>
<name>A0A673XXM3_SALTR</name>
<dbReference type="InterPro" id="IPR001545">
    <property type="entry name" value="Gonadotropin_bsu"/>
</dbReference>
<evidence type="ECO:0000256" key="2">
    <source>
        <dbReference type="ARBA" id="ARBA00006552"/>
    </source>
</evidence>
<evidence type="ECO:0000259" key="5">
    <source>
        <dbReference type="Pfam" id="PF00007"/>
    </source>
</evidence>
<evidence type="ECO:0000256" key="1">
    <source>
        <dbReference type="ARBA" id="ARBA00004613"/>
    </source>
</evidence>
<dbReference type="SUPFAM" id="SSF57501">
    <property type="entry name" value="Cystine-knot cytokines"/>
    <property type="match status" value="1"/>
</dbReference>
<dbReference type="Ensembl" id="ENSSTUT00000028249.1">
    <property type="protein sequence ID" value="ENSSTUP00000026977.1"/>
    <property type="gene ID" value="ENSSTUG00000011724.1"/>
</dbReference>
<evidence type="ECO:0000313" key="7">
    <source>
        <dbReference type="Proteomes" id="UP000472277"/>
    </source>
</evidence>
<dbReference type="GeneTree" id="ENSGT00970000195769"/>
<reference evidence="6" key="2">
    <citation type="submission" date="2025-09" db="UniProtKB">
        <authorList>
            <consortium name="Ensembl"/>
        </authorList>
    </citation>
    <scope>IDENTIFICATION</scope>
</reference>
<dbReference type="InterPro" id="IPR006208">
    <property type="entry name" value="Glyco_hormone_CN"/>
</dbReference>
<dbReference type="AlphaFoldDB" id="A0A673XXM3"/>
<feature type="domain" description="Glycoprotein hormone subunit beta" evidence="5">
    <location>
        <begin position="54"/>
        <end position="115"/>
    </location>
</feature>
<organism evidence="6 7">
    <name type="scientific">Salmo trutta</name>
    <name type="common">Brown trout</name>
    <dbReference type="NCBI Taxonomy" id="8032"/>
    <lineage>
        <taxon>Eukaryota</taxon>
        <taxon>Metazoa</taxon>
        <taxon>Chordata</taxon>
        <taxon>Craniata</taxon>
        <taxon>Vertebrata</taxon>
        <taxon>Euteleostomi</taxon>
        <taxon>Actinopterygii</taxon>
        <taxon>Neopterygii</taxon>
        <taxon>Teleostei</taxon>
        <taxon>Protacanthopterygii</taxon>
        <taxon>Salmoniformes</taxon>
        <taxon>Salmonidae</taxon>
        <taxon>Salmoninae</taxon>
        <taxon>Salmo</taxon>
    </lineage>
</organism>